<evidence type="ECO:0000313" key="1">
    <source>
        <dbReference type="EMBL" id="MCF2564905.1"/>
    </source>
</evidence>
<proteinExistence type="predicted"/>
<gene>
    <name evidence="1" type="ORF">I6E12_12460</name>
</gene>
<evidence type="ECO:0008006" key="3">
    <source>
        <dbReference type="Google" id="ProtNLM"/>
    </source>
</evidence>
<dbReference type="Proteomes" id="UP001200470">
    <property type="component" value="Unassembled WGS sequence"/>
</dbReference>
<name>A0ABS9CJ55_9BACT</name>
<dbReference type="RefSeq" id="WP_094390741.1">
    <property type="nucleotide sequence ID" value="NZ_JADYTN010000071.1"/>
</dbReference>
<organism evidence="1 2">
    <name type="scientific">Xylanibacter brevis</name>
    <dbReference type="NCBI Taxonomy" id="83231"/>
    <lineage>
        <taxon>Bacteria</taxon>
        <taxon>Pseudomonadati</taxon>
        <taxon>Bacteroidota</taxon>
        <taxon>Bacteroidia</taxon>
        <taxon>Bacteroidales</taxon>
        <taxon>Prevotellaceae</taxon>
        <taxon>Xylanibacter</taxon>
    </lineage>
</organism>
<accession>A0ABS9CJ55</accession>
<comment type="caution">
    <text evidence="1">The sequence shown here is derived from an EMBL/GenBank/DDBJ whole genome shotgun (WGS) entry which is preliminary data.</text>
</comment>
<reference evidence="1 2" key="1">
    <citation type="submission" date="2020-12" db="EMBL/GenBank/DDBJ databases">
        <title>Whole genome sequences of gut porcine anaerobes.</title>
        <authorList>
            <person name="Kubasova T."/>
            <person name="Jahodarova E."/>
            <person name="Rychlik I."/>
        </authorList>
    </citation>
    <scope>NUCLEOTIDE SEQUENCE [LARGE SCALE GENOMIC DNA]</scope>
    <source>
        <strain evidence="1 2">An925</strain>
    </source>
</reference>
<keyword evidence="2" id="KW-1185">Reference proteome</keyword>
<evidence type="ECO:0000313" key="2">
    <source>
        <dbReference type="Proteomes" id="UP001200470"/>
    </source>
</evidence>
<protein>
    <recommendedName>
        <fullName evidence="3">Transposase</fullName>
    </recommendedName>
</protein>
<sequence length="132" mass="15345">MEDKGLLMLARMVLPKEVLDHFIITDIEYVDTKAYDEPEMHIHLDEKIHPDLQGDSHFESKGFISPVEVTDFPIRDHKVVLVLRRRRWLDTRTGKSFILPLKVTADGTRYSKEFAAFLKQTYGEIPSDLPYA</sequence>
<dbReference type="EMBL" id="JADYTN010000071">
    <property type="protein sequence ID" value="MCF2564905.1"/>
    <property type="molecule type" value="Genomic_DNA"/>
</dbReference>